<evidence type="ECO:0008006" key="4">
    <source>
        <dbReference type="Google" id="ProtNLM"/>
    </source>
</evidence>
<evidence type="ECO:0000256" key="1">
    <source>
        <dbReference type="SAM" id="SignalP"/>
    </source>
</evidence>
<dbReference type="RefSeq" id="WP_145391170.1">
    <property type="nucleotide sequence ID" value="NZ_CP037423.1"/>
</dbReference>
<organism evidence="2 3">
    <name type="scientific">Stieleria neptunia</name>
    <dbReference type="NCBI Taxonomy" id="2527979"/>
    <lineage>
        <taxon>Bacteria</taxon>
        <taxon>Pseudomonadati</taxon>
        <taxon>Planctomycetota</taxon>
        <taxon>Planctomycetia</taxon>
        <taxon>Pirellulales</taxon>
        <taxon>Pirellulaceae</taxon>
        <taxon>Stieleria</taxon>
    </lineage>
</organism>
<keyword evidence="3" id="KW-1185">Reference proteome</keyword>
<dbReference type="KEGG" id="snep:Enr13x_69850"/>
<evidence type="ECO:0000313" key="3">
    <source>
        <dbReference type="Proteomes" id="UP000319004"/>
    </source>
</evidence>
<dbReference type="Gene3D" id="2.60.120.260">
    <property type="entry name" value="Galactose-binding domain-like"/>
    <property type="match status" value="1"/>
</dbReference>
<dbReference type="OrthoDB" id="275353at2"/>
<keyword evidence="1" id="KW-0732">Signal</keyword>
<name>A0A518I1Z3_9BACT</name>
<dbReference type="AlphaFoldDB" id="A0A518I1Z3"/>
<dbReference type="EMBL" id="CP037423">
    <property type="protein sequence ID" value="QDV47076.1"/>
    <property type="molecule type" value="Genomic_DNA"/>
</dbReference>
<dbReference type="Proteomes" id="UP000319004">
    <property type="component" value="Chromosome"/>
</dbReference>
<feature type="signal peptide" evidence="1">
    <location>
        <begin position="1"/>
        <end position="24"/>
    </location>
</feature>
<evidence type="ECO:0000313" key="2">
    <source>
        <dbReference type="EMBL" id="QDV47076.1"/>
    </source>
</evidence>
<proteinExistence type="predicted"/>
<accession>A0A518I1Z3</accession>
<gene>
    <name evidence="2" type="ORF">Enr13x_69850</name>
</gene>
<sequence length="209" mass="21277" precursor="true">MTICFRGVIACVFAATIAAVSVNAAVVTNGSFETPDIPDGSSFAFFNPGDPIGAGWVVDPASGSAVLILKEAAGVHPAVLDGDQYALIGLAPDFATIRQDVALDAAIYRLSFQLAAADTISDAGISVDILRGGTSVVGGPAGFFVPTGSGFMDQSLDFTTSTADNYRIVLTATAGAAAIDAFQITAIPEPSSVAVLAAIALPLVIRRRR</sequence>
<feature type="chain" id="PRO_5022194301" description="PEP-CTERM protein-sorting domain-containing protein" evidence="1">
    <location>
        <begin position="25"/>
        <end position="209"/>
    </location>
</feature>
<protein>
    <recommendedName>
        <fullName evidence="4">PEP-CTERM protein-sorting domain-containing protein</fullName>
    </recommendedName>
</protein>
<reference evidence="2 3" key="1">
    <citation type="submission" date="2019-03" db="EMBL/GenBank/DDBJ databases">
        <title>Deep-cultivation of Planctomycetes and their phenomic and genomic characterization uncovers novel biology.</title>
        <authorList>
            <person name="Wiegand S."/>
            <person name="Jogler M."/>
            <person name="Boedeker C."/>
            <person name="Pinto D."/>
            <person name="Vollmers J."/>
            <person name="Rivas-Marin E."/>
            <person name="Kohn T."/>
            <person name="Peeters S.H."/>
            <person name="Heuer A."/>
            <person name="Rast P."/>
            <person name="Oberbeckmann S."/>
            <person name="Bunk B."/>
            <person name="Jeske O."/>
            <person name="Meyerdierks A."/>
            <person name="Storesund J.E."/>
            <person name="Kallscheuer N."/>
            <person name="Luecker S."/>
            <person name="Lage O.M."/>
            <person name="Pohl T."/>
            <person name="Merkel B.J."/>
            <person name="Hornburger P."/>
            <person name="Mueller R.-W."/>
            <person name="Bruemmer F."/>
            <person name="Labrenz M."/>
            <person name="Spormann A.M."/>
            <person name="Op den Camp H."/>
            <person name="Overmann J."/>
            <person name="Amann R."/>
            <person name="Jetten M.S.M."/>
            <person name="Mascher T."/>
            <person name="Medema M.H."/>
            <person name="Devos D.P."/>
            <person name="Kaster A.-K."/>
            <person name="Ovreas L."/>
            <person name="Rohde M."/>
            <person name="Galperin M.Y."/>
            <person name="Jogler C."/>
        </authorList>
    </citation>
    <scope>NUCLEOTIDE SEQUENCE [LARGE SCALE GENOMIC DNA]</scope>
    <source>
        <strain evidence="2 3">Enr13</strain>
    </source>
</reference>